<dbReference type="Pfam" id="PF12848">
    <property type="entry name" value="ABC_tran_Xtn"/>
    <property type="match status" value="1"/>
</dbReference>
<dbReference type="InterPro" id="IPR003593">
    <property type="entry name" value="AAA+_ATPase"/>
</dbReference>
<evidence type="ECO:0000256" key="3">
    <source>
        <dbReference type="ARBA" id="ARBA00022840"/>
    </source>
</evidence>
<evidence type="ECO:0000256" key="2">
    <source>
        <dbReference type="ARBA" id="ARBA00022741"/>
    </source>
</evidence>
<dbReference type="FunFam" id="3.40.50.300:FF:001197">
    <property type="entry name" value="Putative ATP-binding cassette family ATPase"/>
    <property type="match status" value="1"/>
</dbReference>
<dbReference type="SUPFAM" id="SSF52540">
    <property type="entry name" value="P-loop containing nucleoside triphosphate hydrolases"/>
    <property type="match status" value="2"/>
</dbReference>
<keyword evidence="7" id="KW-1185">Reference proteome</keyword>
<dbReference type="PANTHER" id="PTHR19211:SF129">
    <property type="entry name" value="ABC TRANSPORTER ATP-BINDING PROTEIN"/>
    <property type="match status" value="1"/>
</dbReference>
<evidence type="ECO:0000259" key="5">
    <source>
        <dbReference type="PROSITE" id="PS50893"/>
    </source>
</evidence>
<dbReference type="PROSITE" id="PS50893">
    <property type="entry name" value="ABC_TRANSPORTER_2"/>
    <property type="match status" value="2"/>
</dbReference>
<accession>A0A1R1WY39</accession>
<dbReference type="Gene3D" id="3.40.50.300">
    <property type="entry name" value="P-loop containing nucleotide triphosphate hydrolases"/>
    <property type="match status" value="2"/>
</dbReference>
<dbReference type="STRING" id="133412.A0A1R1WY39"/>
<feature type="domain" description="ABC transporter" evidence="5">
    <location>
        <begin position="572"/>
        <end position="797"/>
    </location>
</feature>
<evidence type="ECO:0000256" key="1">
    <source>
        <dbReference type="ARBA" id="ARBA00022737"/>
    </source>
</evidence>
<dbReference type="OrthoDB" id="2110130at2759"/>
<organism evidence="6 7">
    <name type="scientific">Smittium culicis</name>
    <dbReference type="NCBI Taxonomy" id="133412"/>
    <lineage>
        <taxon>Eukaryota</taxon>
        <taxon>Fungi</taxon>
        <taxon>Fungi incertae sedis</taxon>
        <taxon>Zoopagomycota</taxon>
        <taxon>Kickxellomycotina</taxon>
        <taxon>Harpellomycetes</taxon>
        <taxon>Harpellales</taxon>
        <taxon>Legeriomycetaceae</taxon>
        <taxon>Smittium</taxon>
    </lineage>
</organism>
<dbReference type="CDD" id="cd03221">
    <property type="entry name" value="ABCF_EF-3"/>
    <property type="match status" value="1"/>
</dbReference>
<dbReference type="InterPro" id="IPR017871">
    <property type="entry name" value="ABC_transporter-like_CS"/>
</dbReference>
<name>A0A1R1WY39_9FUNG</name>
<dbReference type="Proteomes" id="UP000187283">
    <property type="component" value="Unassembled WGS sequence"/>
</dbReference>
<dbReference type="Pfam" id="PF00005">
    <property type="entry name" value="ABC_tran"/>
    <property type="match status" value="2"/>
</dbReference>
<reference evidence="6 7" key="1">
    <citation type="submission" date="2017-01" db="EMBL/GenBank/DDBJ databases">
        <authorList>
            <person name="Mah S.A."/>
            <person name="Swanson W.J."/>
            <person name="Moy G.W."/>
            <person name="Vacquier V.D."/>
        </authorList>
    </citation>
    <scope>NUCLEOTIDE SEQUENCE [LARGE SCALE GENOMIC DNA]</scope>
    <source>
        <strain evidence="6 7">GSMNP</strain>
    </source>
</reference>
<dbReference type="InterPro" id="IPR003439">
    <property type="entry name" value="ABC_transporter-like_ATP-bd"/>
</dbReference>
<gene>
    <name evidence="6" type="ORF">AYI70_g12297</name>
</gene>
<protein>
    <submittedName>
        <fullName evidence="6">ABC transporter F family member 3</fullName>
    </submittedName>
</protein>
<comment type="caution">
    <text evidence="6">The sequence shown here is derived from an EMBL/GenBank/DDBJ whole genome shotgun (WGS) entry which is preliminary data.</text>
</comment>
<evidence type="ECO:0000313" key="6">
    <source>
        <dbReference type="EMBL" id="OMJ07281.1"/>
    </source>
</evidence>
<keyword evidence="3" id="KW-0067">ATP-binding</keyword>
<dbReference type="InterPro" id="IPR050611">
    <property type="entry name" value="ABCF"/>
</dbReference>
<evidence type="ECO:0000256" key="4">
    <source>
        <dbReference type="SAM" id="MobiDB-lite"/>
    </source>
</evidence>
<dbReference type="EMBL" id="LSSN01006083">
    <property type="protein sequence ID" value="OMJ07281.1"/>
    <property type="molecule type" value="Genomic_DNA"/>
</dbReference>
<dbReference type="SMART" id="SM00382">
    <property type="entry name" value="AAA"/>
    <property type="match status" value="2"/>
</dbReference>
<keyword evidence="1" id="KW-0677">Repeat</keyword>
<dbReference type="InterPro" id="IPR032781">
    <property type="entry name" value="ABC_tran_Xtn"/>
</dbReference>
<evidence type="ECO:0000313" key="7">
    <source>
        <dbReference type="Proteomes" id="UP000187283"/>
    </source>
</evidence>
<dbReference type="GO" id="GO:0016887">
    <property type="term" value="F:ATP hydrolysis activity"/>
    <property type="evidence" value="ECO:0007669"/>
    <property type="project" value="InterPro"/>
</dbReference>
<dbReference type="InterPro" id="IPR027417">
    <property type="entry name" value="P-loop_NTPase"/>
</dbReference>
<keyword evidence="2" id="KW-0547">Nucleotide-binding</keyword>
<dbReference type="PROSITE" id="PS00211">
    <property type="entry name" value="ABC_TRANSPORTER_1"/>
    <property type="match status" value="2"/>
</dbReference>
<feature type="compositionally biased region" description="Low complexity" evidence="4">
    <location>
        <begin position="129"/>
        <end position="145"/>
    </location>
</feature>
<dbReference type="GO" id="GO:0005524">
    <property type="term" value="F:ATP binding"/>
    <property type="evidence" value="ECO:0007669"/>
    <property type="project" value="UniProtKB-KW"/>
</dbReference>
<dbReference type="PANTHER" id="PTHR19211">
    <property type="entry name" value="ATP-BINDING TRANSPORT PROTEIN-RELATED"/>
    <property type="match status" value="1"/>
</dbReference>
<feature type="domain" description="ABC transporter" evidence="5">
    <location>
        <begin position="173"/>
        <end position="473"/>
    </location>
</feature>
<feature type="region of interest" description="Disordered" evidence="4">
    <location>
        <begin position="126"/>
        <end position="145"/>
    </location>
</feature>
<dbReference type="AlphaFoldDB" id="A0A1R1WY39"/>
<proteinExistence type="predicted"/>
<sequence length="798" mass="89928">MYDFNASDIVAELPSQISDNLGAEGKEYLDDLYQNSEFSKDGLEEIKQVTESFLLDAGLDQTEFDSLVNKFFNLGLYSFDDKKANANTSKKAPSSKKAIATASKNSNISLPDNQVEQPLVIKSQAASENLSSKKTSKSNSSNKNNIIKKPNIVAFSQSSRFHLETLETHLNEIDLKDVNLIVNDRPLLVDAHLQLKEGVHYGLIGKNGTGKSRLPENIRIQYVEQIEVLDDEKTVIQTVIDTDEERAKRLLTISEIEHAINNNPKSLKSAVNDYLVRTANEEILQAQKIANFRTGKRGHEARKVAVDREKNAFNDVKAKYYADGKKSDLEVANTILDEKYQELIQISSESSKARAHEILDSLGFSLDLQEQPVSNFSGGWRMRIALAKAMYIEPDVLLLDEPTNHLDMHAIVWFTEYLKSLDGITLVVVSHDREFLNQIAQEIILIKDQALKYYTGNYDAYLQISEDLRKKKEFIYEGIERKKKNLNEQIQKGIKHAKTTGDDKKLGMVASRKKKLERLGAEKTEDGKRWKISYFAGYHNHNRIQVELDKPEKEVTIAIPDPEPLRQAGHLVRLLDVSFGYVPNTMVIKNLNMDLEMGQKIAFLGPNGCGKSTLINLIKQNLRPTKGRIEQHSRAIIGHYDQHFVDIYSQLKESGVEKLLKEYGPAKTALAGSGIKAVIEGEQEARAYLGSFGLSGHLATQPIQTLSGGQKARFALSMMLIDKPHVLLLDEITNHLDMSTITGLIKSLKEFKGCIVLVSHDQYFVQQVADTLYTIKKDRTVKRFEGNVASYIKKIKKF</sequence>